<name>A0A0R1GS66_9LACO</name>
<evidence type="ECO:0000256" key="4">
    <source>
        <dbReference type="PROSITE-ProRule" id="PRU00335"/>
    </source>
</evidence>
<evidence type="ECO:0000259" key="5">
    <source>
        <dbReference type="PROSITE" id="PS50977"/>
    </source>
</evidence>
<sequence>MAKQPYHRQNLAAAIAQQARIQLENEGATQLSLRQIARFLAVTPAAVYRHFPDKASLLAQLRTDIVAEITAALREGVLDSANAKAMLQRMVTNLLDYARAHPNAVAFSLTGPLPVPQSLQTVVTLLAAQQQVTTPVEQVTPAIWTFLLGVLLRLPFTEIDEAWVTAHLLALLGG</sequence>
<keyword evidence="2 4" id="KW-0238">DNA-binding</keyword>
<evidence type="ECO:0000256" key="1">
    <source>
        <dbReference type="ARBA" id="ARBA00023015"/>
    </source>
</evidence>
<organism evidence="6 7">
    <name type="scientific">Levilactobacillus parabrevis ATCC 53295</name>
    <dbReference type="NCBI Taxonomy" id="1267003"/>
    <lineage>
        <taxon>Bacteria</taxon>
        <taxon>Bacillati</taxon>
        <taxon>Bacillota</taxon>
        <taxon>Bacilli</taxon>
        <taxon>Lactobacillales</taxon>
        <taxon>Lactobacillaceae</taxon>
        <taxon>Levilactobacillus</taxon>
    </lineage>
</organism>
<dbReference type="Proteomes" id="UP000051176">
    <property type="component" value="Unassembled WGS sequence"/>
</dbReference>
<gene>
    <name evidence="6" type="ORF">FD07_GL000610</name>
</gene>
<comment type="caution">
    <text evidence="6">The sequence shown here is derived from an EMBL/GenBank/DDBJ whole genome shotgun (WGS) entry which is preliminary data.</text>
</comment>
<proteinExistence type="predicted"/>
<dbReference type="PATRIC" id="fig|1267003.4.peg.650"/>
<dbReference type="AlphaFoldDB" id="A0A0R1GS66"/>
<dbReference type="EMBL" id="AZCZ01000018">
    <property type="protein sequence ID" value="KRK36585.1"/>
    <property type="molecule type" value="Genomic_DNA"/>
</dbReference>
<dbReference type="PANTHER" id="PTHR30055">
    <property type="entry name" value="HTH-TYPE TRANSCRIPTIONAL REGULATOR RUTR"/>
    <property type="match status" value="1"/>
</dbReference>
<dbReference type="OrthoDB" id="9179041at2"/>
<evidence type="ECO:0000256" key="3">
    <source>
        <dbReference type="ARBA" id="ARBA00023163"/>
    </source>
</evidence>
<dbReference type="InterPro" id="IPR009057">
    <property type="entry name" value="Homeodomain-like_sf"/>
</dbReference>
<dbReference type="InterPro" id="IPR050109">
    <property type="entry name" value="HTH-type_TetR-like_transc_reg"/>
</dbReference>
<dbReference type="RefSeq" id="WP_020089285.1">
    <property type="nucleotide sequence ID" value="NZ_AZCZ01000018.1"/>
</dbReference>
<dbReference type="SUPFAM" id="SSF46689">
    <property type="entry name" value="Homeodomain-like"/>
    <property type="match status" value="1"/>
</dbReference>
<evidence type="ECO:0000256" key="2">
    <source>
        <dbReference type="ARBA" id="ARBA00023125"/>
    </source>
</evidence>
<feature type="domain" description="HTH tetR-type" evidence="5">
    <location>
        <begin position="9"/>
        <end position="69"/>
    </location>
</feature>
<keyword evidence="3" id="KW-0804">Transcription</keyword>
<dbReference type="InterPro" id="IPR001647">
    <property type="entry name" value="HTH_TetR"/>
</dbReference>
<dbReference type="GO" id="GO:0003700">
    <property type="term" value="F:DNA-binding transcription factor activity"/>
    <property type="evidence" value="ECO:0007669"/>
    <property type="project" value="TreeGrafter"/>
</dbReference>
<keyword evidence="1" id="KW-0805">Transcription regulation</keyword>
<evidence type="ECO:0000313" key="7">
    <source>
        <dbReference type="Proteomes" id="UP000051176"/>
    </source>
</evidence>
<keyword evidence="7" id="KW-1185">Reference proteome</keyword>
<evidence type="ECO:0000313" key="6">
    <source>
        <dbReference type="EMBL" id="KRK36585.1"/>
    </source>
</evidence>
<reference evidence="6 7" key="1">
    <citation type="journal article" date="2015" name="Genome Announc.">
        <title>Expanding the biotechnology potential of lactobacilli through comparative genomics of 213 strains and associated genera.</title>
        <authorList>
            <person name="Sun Z."/>
            <person name="Harris H.M."/>
            <person name="McCann A."/>
            <person name="Guo C."/>
            <person name="Argimon S."/>
            <person name="Zhang W."/>
            <person name="Yang X."/>
            <person name="Jeffery I.B."/>
            <person name="Cooney J.C."/>
            <person name="Kagawa T.F."/>
            <person name="Liu W."/>
            <person name="Song Y."/>
            <person name="Salvetti E."/>
            <person name="Wrobel A."/>
            <person name="Rasinkangas P."/>
            <person name="Parkhill J."/>
            <person name="Rea M.C."/>
            <person name="O'Sullivan O."/>
            <person name="Ritari J."/>
            <person name="Douillard F.P."/>
            <person name="Paul Ross R."/>
            <person name="Yang R."/>
            <person name="Briner A.E."/>
            <person name="Felis G.E."/>
            <person name="de Vos W.M."/>
            <person name="Barrangou R."/>
            <person name="Klaenhammer T.R."/>
            <person name="Caufield P.W."/>
            <person name="Cui Y."/>
            <person name="Zhang H."/>
            <person name="O'Toole P.W."/>
        </authorList>
    </citation>
    <scope>NUCLEOTIDE SEQUENCE [LARGE SCALE GENOMIC DNA]</scope>
    <source>
        <strain evidence="6 7">ATCC 53295</strain>
    </source>
</reference>
<dbReference type="PANTHER" id="PTHR30055:SF234">
    <property type="entry name" value="HTH-TYPE TRANSCRIPTIONAL REGULATOR BETI"/>
    <property type="match status" value="1"/>
</dbReference>
<dbReference type="Pfam" id="PF00440">
    <property type="entry name" value="TetR_N"/>
    <property type="match status" value="1"/>
</dbReference>
<feature type="DNA-binding region" description="H-T-H motif" evidence="4">
    <location>
        <begin position="32"/>
        <end position="51"/>
    </location>
</feature>
<protein>
    <submittedName>
        <fullName evidence="6">Transcriptional regulator</fullName>
    </submittedName>
</protein>
<dbReference type="PROSITE" id="PS50977">
    <property type="entry name" value="HTH_TETR_2"/>
    <property type="match status" value="1"/>
</dbReference>
<dbReference type="STRING" id="357278.IV61_GL000561"/>
<dbReference type="eggNOG" id="COG1309">
    <property type="taxonomic scope" value="Bacteria"/>
</dbReference>
<dbReference type="Gene3D" id="1.10.357.10">
    <property type="entry name" value="Tetracycline Repressor, domain 2"/>
    <property type="match status" value="1"/>
</dbReference>
<dbReference type="GO" id="GO:0000976">
    <property type="term" value="F:transcription cis-regulatory region binding"/>
    <property type="evidence" value="ECO:0007669"/>
    <property type="project" value="TreeGrafter"/>
</dbReference>
<accession>A0A0R1GS66</accession>